<keyword evidence="4" id="KW-1185">Reference proteome</keyword>
<feature type="transmembrane region" description="Helical" evidence="1">
    <location>
        <begin position="23"/>
        <end position="48"/>
    </location>
</feature>
<dbReference type="Pfam" id="PF02517">
    <property type="entry name" value="Rce1-like"/>
    <property type="match status" value="1"/>
</dbReference>
<reference evidence="4" key="1">
    <citation type="submission" date="2016-10" db="EMBL/GenBank/DDBJ databases">
        <authorList>
            <person name="Varghese N."/>
            <person name="Submissions S."/>
        </authorList>
    </citation>
    <scope>NUCLEOTIDE SEQUENCE [LARGE SCALE GENOMIC DNA]</scope>
    <source>
        <strain evidence="4">DSM 22427</strain>
    </source>
</reference>
<evidence type="ECO:0000256" key="1">
    <source>
        <dbReference type="SAM" id="Phobius"/>
    </source>
</evidence>
<dbReference type="InterPro" id="IPR003675">
    <property type="entry name" value="Rce1/LyrA-like_dom"/>
</dbReference>
<evidence type="ECO:0000313" key="4">
    <source>
        <dbReference type="Proteomes" id="UP000199199"/>
    </source>
</evidence>
<feature type="transmembrane region" description="Helical" evidence="1">
    <location>
        <begin position="173"/>
        <end position="195"/>
    </location>
</feature>
<feature type="transmembrane region" description="Helical" evidence="1">
    <location>
        <begin position="201"/>
        <end position="221"/>
    </location>
</feature>
<evidence type="ECO:0000259" key="2">
    <source>
        <dbReference type="Pfam" id="PF02517"/>
    </source>
</evidence>
<feature type="transmembrane region" description="Helical" evidence="1">
    <location>
        <begin position="54"/>
        <end position="78"/>
    </location>
</feature>
<dbReference type="AlphaFoldDB" id="A0A1I6RSX4"/>
<organism evidence="3 4">
    <name type="scientific">Halostagnicola kamekurae</name>
    <dbReference type="NCBI Taxonomy" id="619731"/>
    <lineage>
        <taxon>Archaea</taxon>
        <taxon>Methanobacteriati</taxon>
        <taxon>Methanobacteriota</taxon>
        <taxon>Stenosarchaea group</taxon>
        <taxon>Halobacteria</taxon>
        <taxon>Halobacteriales</taxon>
        <taxon>Natrialbaceae</taxon>
        <taxon>Halostagnicola</taxon>
    </lineage>
</organism>
<feature type="domain" description="CAAX prenyl protease 2/Lysostaphin resistance protein A-like" evidence="2">
    <location>
        <begin position="142"/>
        <end position="241"/>
    </location>
</feature>
<dbReference type="PANTHER" id="PTHR36435:SF1">
    <property type="entry name" value="CAAX AMINO TERMINAL PROTEASE FAMILY PROTEIN"/>
    <property type="match status" value="1"/>
</dbReference>
<sequence length="250" mass="26361">MVETTSQTDALESSVERMSRGRALVIVALLGIAAILSNTAFSLLTVLFQPGSEWVTFVLSLLVVEGSFLVVGSGYMWYRPAVDVPIQSPNRHDWGVAVAGLAAGLAAVTLSFASTDALIPAVEVSPGFTEYAGYDSSSATVLVLGAVLSLLVVAPVEEFLFRGVIQGRLRAAFGPAAAIGVAGFVFSFFHVYPILLLEPSAASIVHMIAYYTVMGAIFGATYERTNTLVVPVFVHGAFNAILFLGSMAFV</sequence>
<feature type="transmembrane region" description="Helical" evidence="1">
    <location>
        <begin position="139"/>
        <end position="161"/>
    </location>
</feature>
<dbReference type="InterPro" id="IPR052710">
    <property type="entry name" value="CAAX_protease"/>
</dbReference>
<evidence type="ECO:0000313" key="3">
    <source>
        <dbReference type="EMBL" id="SFS67746.1"/>
    </source>
</evidence>
<keyword evidence="1" id="KW-0812">Transmembrane</keyword>
<dbReference type="GO" id="GO:0004175">
    <property type="term" value="F:endopeptidase activity"/>
    <property type="evidence" value="ECO:0007669"/>
    <property type="project" value="UniProtKB-ARBA"/>
</dbReference>
<protein>
    <recommendedName>
        <fullName evidence="2">CAAX prenyl protease 2/Lysostaphin resistance protein A-like domain-containing protein</fullName>
    </recommendedName>
</protein>
<dbReference type="EMBL" id="FOZS01000002">
    <property type="protein sequence ID" value="SFS67746.1"/>
    <property type="molecule type" value="Genomic_DNA"/>
</dbReference>
<dbReference type="OrthoDB" id="275779at2157"/>
<keyword evidence="1" id="KW-1133">Transmembrane helix</keyword>
<dbReference type="Proteomes" id="UP000199199">
    <property type="component" value="Unassembled WGS sequence"/>
</dbReference>
<dbReference type="PANTHER" id="PTHR36435">
    <property type="entry name" value="SLR1288 PROTEIN"/>
    <property type="match status" value="1"/>
</dbReference>
<proteinExistence type="predicted"/>
<keyword evidence="1" id="KW-0472">Membrane</keyword>
<feature type="transmembrane region" description="Helical" evidence="1">
    <location>
        <begin position="98"/>
        <end position="119"/>
    </location>
</feature>
<accession>A0A1I6RSX4</accession>
<name>A0A1I6RSX4_9EURY</name>
<gene>
    <name evidence="3" type="ORF">SAMN04488556_2072</name>
</gene>
<feature type="transmembrane region" description="Helical" evidence="1">
    <location>
        <begin position="228"/>
        <end position="249"/>
    </location>
</feature>
<dbReference type="RefSeq" id="WP_092904303.1">
    <property type="nucleotide sequence ID" value="NZ_FOZS01000002.1"/>
</dbReference>
<dbReference type="GO" id="GO:0080120">
    <property type="term" value="P:CAAX-box protein maturation"/>
    <property type="evidence" value="ECO:0007669"/>
    <property type="project" value="UniProtKB-ARBA"/>
</dbReference>